<evidence type="ECO:0000256" key="6">
    <source>
        <dbReference type="PROSITE-ProRule" id="PRU01016"/>
    </source>
</evidence>
<dbReference type="GO" id="GO:0032259">
    <property type="term" value="P:methylation"/>
    <property type="evidence" value="ECO:0007669"/>
    <property type="project" value="UniProtKB-KW"/>
</dbReference>
<organism evidence="9 10">
    <name type="scientific">Gilvirhabdus luticola</name>
    <dbReference type="NCBI Taxonomy" id="3079858"/>
    <lineage>
        <taxon>Bacteria</taxon>
        <taxon>Pseudomonadati</taxon>
        <taxon>Bacteroidota</taxon>
        <taxon>Flavobacteriia</taxon>
        <taxon>Flavobacteriales</taxon>
        <taxon>Flavobacteriaceae</taxon>
        <taxon>Gilvirhabdus</taxon>
    </lineage>
</organism>
<dbReference type="InterPro" id="IPR001525">
    <property type="entry name" value="C5_MeTfrase"/>
</dbReference>
<proteinExistence type="inferred from homology"/>
<dbReference type="PANTHER" id="PTHR10629:SF52">
    <property type="entry name" value="DNA (CYTOSINE-5)-METHYLTRANSFERASE 1"/>
    <property type="match status" value="1"/>
</dbReference>
<dbReference type="Proteomes" id="UP001268651">
    <property type="component" value="Unassembled WGS sequence"/>
</dbReference>
<evidence type="ECO:0000313" key="10">
    <source>
        <dbReference type="Proteomes" id="UP001268651"/>
    </source>
</evidence>
<evidence type="ECO:0000256" key="3">
    <source>
        <dbReference type="ARBA" id="ARBA00022691"/>
    </source>
</evidence>
<gene>
    <name evidence="9" type="ORF">RXV94_01765</name>
</gene>
<dbReference type="PROSITE" id="PS00095">
    <property type="entry name" value="C5_MTASE_2"/>
    <property type="match status" value="1"/>
</dbReference>
<dbReference type="EC" id="2.1.1.37" evidence="8"/>
<dbReference type="PROSITE" id="PS00094">
    <property type="entry name" value="C5_MTASE_1"/>
    <property type="match status" value="1"/>
</dbReference>
<evidence type="ECO:0000256" key="2">
    <source>
        <dbReference type="ARBA" id="ARBA00022679"/>
    </source>
</evidence>
<feature type="active site" evidence="6">
    <location>
        <position position="82"/>
    </location>
</feature>
<dbReference type="Gene3D" id="3.90.120.10">
    <property type="entry name" value="DNA Methylase, subunit A, domain 2"/>
    <property type="match status" value="1"/>
</dbReference>
<keyword evidence="4" id="KW-0680">Restriction system</keyword>
<dbReference type="InterPro" id="IPR018117">
    <property type="entry name" value="C5_DNA_meth_AS"/>
</dbReference>
<keyword evidence="2 6" id="KW-0808">Transferase</keyword>
<evidence type="ECO:0000313" key="9">
    <source>
        <dbReference type="EMBL" id="MDU8884868.1"/>
    </source>
</evidence>
<comment type="caution">
    <text evidence="9">The sequence shown here is derived from an EMBL/GenBank/DDBJ whole genome shotgun (WGS) entry which is preliminary data.</text>
</comment>
<comment type="catalytic activity">
    <reaction evidence="5 8">
        <text>a 2'-deoxycytidine in DNA + S-adenosyl-L-methionine = a 5-methyl-2'-deoxycytidine in DNA + S-adenosyl-L-homocysteine + H(+)</text>
        <dbReference type="Rhea" id="RHEA:13681"/>
        <dbReference type="Rhea" id="RHEA-COMP:11369"/>
        <dbReference type="Rhea" id="RHEA-COMP:11370"/>
        <dbReference type="ChEBI" id="CHEBI:15378"/>
        <dbReference type="ChEBI" id="CHEBI:57856"/>
        <dbReference type="ChEBI" id="CHEBI:59789"/>
        <dbReference type="ChEBI" id="CHEBI:85452"/>
        <dbReference type="ChEBI" id="CHEBI:85454"/>
        <dbReference type="EC" id="2.1.1.37"/>
    </reaction>
</comment>
<dbReference type="RefSeq" id="WP_316660649.1">
    <property type="nucleotide sequence ID" value="NZ_JAWHTF010000001.1"/>
</dbReference>
<dbReference type="EMBL" id="JAWHTF010000001">
    <property type="protein sequence ID" value="MDU8884868.1"/>
    <property type="molecule type" value="Genomic_DNA"/>
</dbReference>
<dbReference type="GO" id="GO:0003886">
    <property type="term" value="F:DNA (cytosine-5-)-methyltransferase activity"/>
    <property type="evidence" value="ECO:0007669"/>
    <property type="project" value="UniProtKB-EC"/>
</dbReference>
<accession>A0ABU3U397</accession>
<dbReference type="SUPFAM" id="SSF53335">
    <property type="entry name" value="S-adenosyl-L-methionine-dependent methyltransferases"/>
    <property type="match status" value="1"/>
</dbReference>
<keyword evidence="10" id="KW-1185">Reference proteome</keyword>
<dbReference type="InterPro" id="IPR029063">
    <property type="entry name" value="SAM-dependent_MTases_sf"/>
</dbReference>
<evidence type="ECO:0000256" key="7">
    <source>
        <dbReference type="RuleBase" id="RU000416"/>
    </source>
</evidence>
<evidence type="ECO:0000256" key="4">
    <source>
        <dbReference type="ARBA" id="ARBA00022747"/>
    </source>
</evidence>
<keyword evidence="3 6" id="KW-0949">S-adenosyl-L-methionine</keyword>
<dbReference type="PANTHER" id="PTHR10629">
    <property type="entry name" value="CYTOSINE-SPECIFIC METHYLTRANSFERASE"/>
    <property type="match status" value="1"/>
</dbReference>
<evidence type="ECO:0000256" key="1">
    <source>
        <dbReference type="ARBA" id="ARBA00022603"/>
    </source>
</evidence>
<dbReference type="Pfam" id="PF00145">
    <property type="entry name" value="DNA_methylase"/>
    <property type="match status" value="1"/>
</dbReference>
<dbReference type="InterPro" id="IPR050390">
    <property type="entry name" value="C5-Methyltransferase"/>
</dbReference>
<evidence type="ECO:0000256" key="8">
    <source>
        <dbReference type="RuleBase" id="RU000417"/>
    </source>
</evidence>
<dbReference type="InterPro" id="IPR031303">
    <property type="entry name" value="C5_meth_CS"/>
</dbReference>
<dbReference type="NCBIfam" id="TIGR00675">
    <property type="entry name" value="dcm"/>
    <property type="match status" value="1"/>
</dbReference>
<evidence type="ECO:0000256" key="5">
    <source>
        <dbReference type="ARBA" id="ARBA00047422"/>
    </source>
</evidence>
<dbReference type="PROSITE" id="PS51679">
    <property type="entry name" value="SAM_MT_C5"/>
    <property type="match status" value="1"/>
</dbReference>
<name>A0ABU3U397_9FLAO</name>
<dbReference type="Gene3D" id="3.40.50.150">
    <property type="entry name" value="Vaccinia Virus protein VP39"/>
    <property type="match status" value="1"/>
</dbReference>
<protein>
    <recommendedName>
        <fullName evidence="8">Cytosine-specific methyltransferase</fullName>
        <ecNumber evidence="8">2.1.1.37</ecNumber>
    </recommendedName>
</protein>
<reference evidence="9 10" key="1">
    <citation type="submission" date="2023-10" db="EMBL/GenBank/DDBJ databases">
        <title>Marimonas sp. nov. isolated from tidal mud flat.</title>
        <authorList>
            <person name="Jaincy N.J."/>
            <person name="Srinivasan S."/>
            <person name="Lee S.-S."/>
        </authorList>
    </citation>
    <scope>NUCLEOTIDE SEQUENCE [LARGE SCALE GENOMIC DNA]</scope>
    <source>
        <strain evidence="9 10">MJ-SS3</strain>
    </source>
</reference>
<keyword evidence="1 6" id="KW-0489">Methyltransferase</keyword>
<dbReference type="CDD" id="cd00315">
    <property type="entry name" value="Cyt_C5_DNA_methylase"/>
    <property type="match status" value="1"/>
</dbReference>
<sequence>MSKNVLNTIDLFSGCGGMSLGFKWAGYNTLLASDIDENCKKTFTQNFPEVPFICGDLSNLKKEDFQDHITSQVDVIIGGPPCQGFSLANKKRNKVTEDPRNNLFFEFVKTINWYNPQAFVMENVKGLLSMKSGQVIKQIIDEFENAGDYGYQVRYEVLKASDFGVPQSRERVIIIGFRKDLELIPEFPNKKYTEEVNVNQAISDLPIIEACEGEEVQEYNLKPQNAYQEFMRKNSDKVYNHIAMRHTKRLIERFKAIKNGKGLLDVWETHGAVQRGNPLKKSTIKFSQNNQRLHGDKPAPTIAASFQSNFIHPQLDRNFTAREGARLQSFPDDFVFKGMRTKMSWEKGLSQYQQIGNAVPPLLAYEIGLKIRSLLEKGKISKDIEENQYQNFNQPEILAYS</sequence>
<dbReference type="PRINTS" id="PR00105">
    <property type="entry name" value="C5METTRFRASE"/>
</dbReference>
<comment type="similarity">
    <text evidence="6 7">Belongs to the class I-like SAM-binding methyltransferase superfamily. C5-methyltransferase family.</text>
</comment>